<organism evidence="1 2">
    <name type="scientific">Rousettus aegyptiacus</name>
    <name type="common">Egyptian fruit bat</name>
    <name type="synonym">Pteropus aegyptiacus</name>
    <dbReference type="NCBI Taxonomy" id="9407"/>
    <lineage>
        <taxon>Eukaryota</taxon>
        <taxon>Metazoa</taxon>
        <taxon>Chordata</taxon>
        <taxon>Craniata</taxon>
        <taxon>Vertebrata</taxon>
        <taxon>Euteleostomi</taxon>
        <taxon>Mammalia</taxon>
        <taxon>Eutheria</taxon>
        <taxon>Laurasiatheria</taxon>
        <taxon>Chiroptera</taxon>
        <taxon>Yinpterochiroptera</taxon>
        <taxon>Pteropodoidea</taxon>
        <taxon>Pteropodidae</taxon>
        <taxon>Rousettinae</taxon>
        <taxon>Rousettus</taxon>
    </lineage>
</organism>
<keyword evidence="2" id="KW-1185">Reference proteome</keyword>
<evidence type="ECO:0000313" key="1">
    <source>
        <dbReference type="EMBL" id="KAF6440008.1"/>
    </source>
</evidence>
<sequence length="118" mass="13086">MPSTSSSYNLHSFILLFQQNLPILPIASSCCTEVSRHISRRLLERVNTCRIQRADGDCDLAAVMNPSIAQLCETLLQDKDLRSSKKEFVRCPDRLLSAFMISTEESVSAHTILSLSGG</sequence>
<dbReference type="Gene3D" id="2.40.50.40">
    <property type="match status" value="1"/>
</dbReference>
<gene>
    <name evidence="1" type="ORF">HJG63_002346</name>
</gene>
<proteinExistence type="predicted"/>
<dbReference type="Proteomes" id="UP000593571">
    <property type="component" value="Unassembled WGS sequence"/>
</dbReference>
<reference evidence="1 2" key="1">
    <citation type="journal article" date="2020" name="Nature">
        <title>Six reference-quality genomes reveal evolution of bat adaptations.</title>
        <authorList>
            <person name="Jebb D."/>
            <person name="Huang Z."/>
            <person name="Pippel M."/>
            <person name="Hughes G.M."/>
            <person name="Lavrichenko K."/>
            <person name="Devanna P."/>
            <person name="Winkler S."/>
            <person name="Jermiin L.S."/>
            <person name="Skirmuntt E.C."/>
            <person name="Katzourakis A."/>
            <person name="Burkitt-Gray L."/>
            <person name="Ray D.A."/>
            <person name="Sullivan K.A.M."/>
            <person name="Roscito J.G."/>
            <person name="Kirilenko B.M."/>
            <person name="Davalos L.M."/>
            <person name="Corthals A.P."/>
            <person name="Power M.L."/>
            <person name="Jones G."/>
            <person name="Ransome R.D."/>
            <person name="Dechmann D.K.N."/>
            <person name="Locatelli A.G."/>
            <person name="Puechmaille S.J."/>
            <person name="Fedrigo O."/>
            <person name="Jarvis E.D."/>
            <person name="Hiller M."/>
            <person name="Vernes S.C."/>
            <person name="Myers E.W."/>
            <person name="Teeling E.C."/>
        </authorList>
    </citation>
    <scope>NUCLEOTIDE SEQUENCE [LARGE SCALE GENOMIC DNA]</scope>
    <source>
        <strain evidence="1">MRouAeg1</strain>
        <tissue evidence="1">Muscle</tissue>
    </source>
</reference>
<evidence type="ECO:0000313" key="2">
    <source>
        <dbReference type="Proteomes" id="UP000593571"/>
    </source>
</evidence>
<comment type="caution">
    <text evidence="1">The sequence shown here is derived from an EMBL/GenBank/DDBJ whole genome shotgun (WGS) entry which is preliminary data.</text>
</comment>
<dbReference type="AlphaFoldDB" id="A0A7J8EWW0"/>
<accession>A0A7J8EWW0</accession>
<name>A0A7J8EWW0_ROUAE</name>
<dbReference type="EMBL" id="JACASE010000008">
    <property type="protein sequence ID" value="KAF6440008.1"/>
    <property type="molecule type" value="Genomic_DNA"/>
</dbReference>
<protein>
    <submittedName>
        <fullName evidence="1">C-C motif chemokine ligand 28</fullName>
    </submittedName>
</protein>